<name>A0ACB5TZI2_CANBO</name>
<evidence type="ECO:0000313" key="2">
    <source>
        <dbReference type="Proteomes" id="UP001165101"/>
    </source>
</evidence>
<sequence length="431" mass="50060">MGSSAVTHSDKRPLIQEMDIPQFNEKQVEPATEQMDTIETEGSTFNWEIEQKLPEEVPNFTELSNVAKYGFDNQYSNMMDVSLANGNDINELSKPDVMNPDDRIIERVIKENLKFDPEFYANDYLIIKYKDDESIDDDKMYSSIMSWKPIWKKKYSAWSKAQQETKAKIEILKNSADLVIESENNALPKLEMHVKVDFTSEEEKLMLDLPKKSYILEDPRPTYYTLVSLLFAYSFDLRENEGDHTVESAWSIGKLAPQISCLDSQLIQTNNSTETNMIKVVVLTSSRRSLCYPLHRHFDLIKQVWDDVYYILRCGKRAVLKCLLDLREQFRFHDIYYVYCLILLDDLCSWVLQDSCSELVLRNLAHQVRKESSAMTRKDLIFEKIMGTPEDDVMKDSEDSTNSQAEEELEVINLEDIEELAEGAYAEQRIG</sequence>
<keyword evidence="2" id="KW-1185">Reference proteome</keyword>
<dbReference type="Proteomes" id="UP001165101">
    <property type="component" value="Unassembled WGS sequence"/>
</dbReference>
<organism evidence="1 2">
    <name type="scientific">Candida boidinii</name>
    <name type="common">Yeast</name>
    <dbReference type="NCBI Taxonomy" id="5477"/>
    <lineage>
        <taxon>Eukaryota</taxon>
        <taxon>Fungi</taxon>
        <taxon>Dikarya</taxon>
        <taxon>Ascomycota</taxon>
        <taxon>Saccharomycotina</taxon>
        <taxon>Pichiomycetes</taxon>
        <taxon>Pichiales</taxon>
        <taxon>Pichiaceae</taxon>
        <taxon>Ogataea</taxon>
        <taxon>Ogataea/Candida clade</taxon>
    </lineage>
</organism>
<reference evidence="1" key="1">
    <citation type="submission" date="2023-04" db="EMBL/GenBank/DDBJ databases">
        <title>Candida boidinii NBRC 1967.</title>
        <authorList>
            <person name="Ichikawa N."/>
            <person name="Sato H."/>
            <person name="Tonouchi N."/>
        </authorList>
    </citation>
    <scope>NUCLEOTIDE SEQUENCE</scope>
    <source>
        <strain evidence="1">NBRC 1967</strain>
    </source>
</reference>
<comment type="caution">
    <text evidence="1">The sequence shown here is derived from an EMBL/GenBank/DDBJ whole genome shotgun (WGS) entry which is preliminary data.</text>
</comment>
<accession>A0ACB5TZI2</accession>
<evidence type="ECO:0000313" key="1">
    <source>
        <dbReference type="EMBL" id="GME98024.1"/>
    </source>
</evidence>
<protein>
    <submittedName>
        <fullName evidence="1">Unnamed protein product</fullName>
    </submittedName>
</protein>
<gene>
    <name evidence="1" type="ORF">Cboi01_000480700</name>
</gene>
<dbReference type="EMBL" id="BSXV01003296">
    <property type="protein sequence ID" value="GME98024.1"/>
    <property type="molecule type" value="Genomic_DNA"/>
</dbReference>
<proteinExistence type="predicted"/>